<keyword evidence="2" id="KW-0732">Signal</keyword>
<evidence type="ECO:0008006" key="5">
    <source>
        <dbReference type="Google" id="ProtNLM"/>
    </source>
</evidence>
<keyword evidence="4" id="KW-1185">Reference proteome</keyword>
<organism evidence="3 4">
    <name type="scientific">Phyllachora maydis</name>
    <dbReference type="NCBI Taxonomy" id="1825666"/>
    <lineage>
        <taxon>Eukaryota</taxon>
        <taxon>Fungi</taxon>
        <taxon>Dikarya</taxon>
        <taxon>Ascomycota</taxon>
        <taxon>Pezizomycotina</taxon>
        <taxon>Sordariomycetes</taxon>
        <taxon>Sordariomycetidae</taxon>
        <taxon>Phyllachorales</taxon>
        <taxon>Phyllachoraceae</taxon>
        <taxon>Phyllachora</taxon>
    </lineage>
</organism>
<feature type="chain" id="PRO_5042139002" description="H(+)-exporting diphosphatase" evidence="2">
    <location>
        <begin position="24"/>
        <end position="153"/>
    </location>
</feature>
<dbReference type="AlphaFoldDB" id="A0AAD9I7A8"/>
<feature type="transmembrane region" description="Helical" evidence="1">
    <location>
        <begin position="58"/>
        <end position="79"/>
    </location>
</feature>
<keyword evidence="1" id="KW-0812">Transmembrane</keyword>
<name>A0AAD9I7A8_9PEZI</name>
<reference evidence="3" key="1">
    <citation type="journal article" date="2023" name="Mol. Plant Microbe Interact.">
        <title>Elucidating the Obligate Nature and Biological Capacity of an Invasive Fungal Corn Pathogen.</title>
        <authorList>
            <person name="MacCready J.S."/>
            <person name="Roggenkamp E.M."/>
            <person name="Gdanetz K."/>
            <person name="Chilvers M.I."/>
        </authorList>
    </citation>
    <scope>NUCLEOTIDE SEQUENCE</scope>
    <source>
        <strain evidence="3">PM02</strain>
    </source>
</reference>
<dbReference type="Proteomes" id="UP001217918">
    <property type="component" value="Unassembled WGS sequence"/>
</dbReference>
<proteinExistence type="predicted"/>
<evidence type="ECO:0000313" key="3">
    <source>
        <dbReference type="EMBL" id="KAK2072371.1"/>
    </source>
</evidence>
<keyword evidence="1" id="KW-0472">Membrane</keyword>
<feature type="signal peptide" evidence="2">
    <location>
        <begin position="1"/>
        <end position="23"/>
    </location>
</feature>
<dbReference type="EMBL" id="JAQQPM010000006">
    <property type="protein sequence ID" value="KAK2072371.1"/>
    <property type="molecule type" value="Genomic_DNA"/>
</dbReference>
<evidence type="ECO:0000313" key="4">
    <source>
        <dbReference type="Proteomes" id="UP001217918"/>
    </source>
</evidence>
<protein>
    <recommendedName>
        <fullName evidence="5">H(+)-exporting diphosphatase</fullName>
    </recommendedName>
</protein>
<accession>A0AAD9I7A8</accession>
<comment type="caution">
    <text evidence="3">The sequence shown here is derived from an EMBL/GenBank/DDBJ whole genome shotgun (WGS) entry which is preliminary data.</text>
</comment>
<evidence type="ECO:0000256" key="1">
    <source>
        <dbReference type="SAM" id="Phobius"/>
    </source>
</evidence>
<gene>
    <name evidence="3" type="ORF">P8C59_006728</name>
</gene>
<evidence type="ECO:0000256" key="2">
    <source>
        <dbReference type="SAM" id="SignalP"/>
    </source>
</evidence>
<sequence length="153" mass="16451">MAFIPGLVAGVIVVLSCYALVNSAQSIPKLQTYEGKAQTAAEWSSTAAARLRDTRKTVAVGFAMTTVSLISGVAFLFLVPDGFSYQRVASAAGLCLGERLSSQYMHGFWADKHQIPFMDDYNDAIAETENVVKFSDALSVAWGFIAAFKLIGL</sequence>
<keyword evidence="1" id="KW-1133">Transmembrane helix</keyword>